<reference evidence="1 2" key="1">
    <citation type="submission" date="2019-06" db="EMBL/GenBank/DDBJ databases">
        <title>Spirosoma utsteinense sp. nov. isolated from Antarctic ice-free soils.</title>
        <authorList>
            <person name="Tahon G."/>
        </authorList>
    </citation>
    <scope>NUCLEOTIDE SEQUENCE [LARGE SCALE GENOMIC DNA]</scope>
    <source>
        <strain evidence="1 2">LMG 31447</strain>
    </source>
</reference>
<evidence type="ECO:0008006" key="3">
    <source>
        <dbReference type="Google" id="ProtNLM"/>
    </source>
</evidence>
<organism evidence="1 2">
    <name type="scientific">Spirosoma utsteinense</name>
    <dbReference type="NCBI Taxonomy" id="2585773"/>
    <lineage>
        <taxon>Bacteria</taxon>
        <taxon>Pseudomonadati</taxon>
        <taxon>Bacteroidota</taxon>
        <taxon>Cytophagia</taxon>
        <taxon>Cytophagales</taxon>
        <taxon>Cytophagaceae</taxon>
        <taxon>Spirosoma</taxon>
    </lineage>
</organism>
<protein>
    <recommendedName>
        <fullName evidence="3">NusG domain-containing protein</fullName>
    </recommendedName>
</protein>
<evidence type="ECO:0000313" key="2">
    <source>
        <dbReference type="Proteomes" id="UP000700732"/>
    </source>
</evidence>
<dbReference type="EMBL" id="VFIA01000001">
    <property type="protein sequence ID" value="MBC3789522.1"/>
    <property type="molecule type" value="Genomic_DNA"/>
</dbReference>
<keyword evidence="2" id="KW-1185">Reference proteome</keyword>
<comment type="caution">
    <text evidence="1">The sequence shown here is derived from an EMBL/GenBank/DDBJ whole genome shotgun (WGS) entry which is preliminary data.</text>
</comment>
<gene>
    <name evidence="1" type="ORF">FH603_2</name>
</gene>
<dbReference type="RefSeq" id="WP_186734767.1">
    <property type="nucleotide sequence ID" value="NZ_VFIA01000001.1"/>
</dbReference>
<dbReference type="Proteomes" id="UP000700732">
    <property type="component" value="Unassembled WGS sequence"/>
</dbReference>
<accession>A0ABR6W0W4</accession>
<sequence length="113" mass="12327">MVRSLISGVVVATLIMSAAGTQPLAIRQEDKTISVVNKTDFDIDAIYLSDVDAELWGENILDDEEVLKPGEQVEVAIECGRWDVRVVAPTDSACVLEDVDICESNTWTILADC</sequence>
<proteinExistence type="predicted"/>
<name>A0ABR6W0W4_9BACT</name>
<evidence type="ECO:0000313" key="1">
    <source>
        <dbReference type="EMBL" id="MBC3789522.1"/>
    </source>
</evidence>